<keyword evidence="2" id="KW-1185">Reference proteome</keyword>
<sequence length="69" mass="7102">VFSRTFPTEARLKRTPSITSDSFPVAYLFVAVVYGCSKATPLEPICCEHTSGGSGGLVGGGIMVGPPAI</sequence>
<reference evidence="1 2" key="1">
    <citation type="journal article" date="2018" name="Front. Plant Sci.">
        <title>Red Clover (Trifolium pratense) and Zigzag Clover (T. medium) - A Picture of Genomic Similarities and Differences.</title>
        <authorList>
            <person name="Dluhosova J."/>
            <person name="Istvanek J."/>
            <person name="Nedelnik J."/>
            <person name="Repkova J."/>
        </authorList>
    </citation>
    <scope>NUCLEOTIDE SEQUENCE [LARGE SCALE GENOMIC DNA]</scope>
    <source>
        <strain evidence="2">cv. 10/8</strain>
        <tissue evidence="1">Leaf</tissue>
    </source>
</reference>
<name>A0A392UCH3_9FABA</name>
<comment type="caution">
    <text evidence="1">The sequence shown here is derived from an EMBL/GenBank/DDBJ whole genome shotgun (WGS) entry which is preliminary data.</text>
</comment>
<proteinExistence type="predicted"/>
<dbReference type="AlphaFoldDB" id="A0A392UCH3"/>
<dbReference type="EMBL" id="LXQA010782190">
    <property type="protein sequence ID" value="MCI70748.1"/>
    <property type="molecule type" value="Genomic_DNA"/>
</dbReference>
<evidence type="ECO:0000313" key="1">
    <source>
        <dbReference type="EMBL" id="MCI70748.1"/>
    </source>
</evidence>
<feature type="non-terminal residue" evidence="1">
    <location>
        <position position="1"/>
    </location>
</feature>
<dbReference type="Proteomes" id="UP000265520">
    <property type="component" value="Unassembled WGS sequence"/>
</dbReference>
<accession>A0A392UCH3</accession>
<evidence type="ECO:0000313" key="2">
    <source>
        <dbReference type="Proteomes" id="UP000265520"/>
    </source>
</evidence>
<protein>
    <submittedName>
        <fullName evidence="1">Uncharacterized protein</fullName>
    </submittedName>
</protein>
<organism evidence="1 2">
    <name type="scientific">Trifolium medium</name>
    <dbReference type="NCBI Taxonomy" id="97028"/>
    <lineage>
        <taxon>Eukaryota</taxon>
        <taxon>Viridiplantae</taxon>
        <taxon>Streptophyta</taxon>
        <taxon>Embryophyta</taxon>
        <taxon>Tracheophyta</taxon>
        <taxon>Spermatophyta</taxon>
        <taxon>Magnoliopsida</taxon>
        <taxon>eudicotyledons</taxon>
        <taxon>Gunneridae</taxon>
        <taxon>Pentapetalae</taxon>
        <taxon>rosids</taxon>
        <taxon>fabids</taxon>
        <taxon>Fabales</taxon>
        <taxon>Fabaceae</taxon>
        <taxon>Papilionoideae</taxon>
        <taxon>50 kb inversion clade</taxon>
        <taxon>NPAAA clade</taxon>
        <taxon>Hologalegina</taxon>
        <taxon>IRL clade</taxon>
        <taxon>Trifolieae</taxon>
        <taxon>Trifolium</taxon>
    </lineage>
</organism>